<dbReference type="PROSITE" id="PS50893">
    <property type="entry name" value="ABC_TRANSPORTER_2"/>
    <property type="match status" value="1"/>
</dbReference>
<evidence type="ECO:0000259" key="5">
    <source>
        <dbReference type="PROSITE" id="PS50893"/>
    </source>
</evidence>
<dbReference type="SMART" id="SM00382">
    <property type="entry name" value="AAA"/>
    <property type="match status" value="1"/>
</dbReference>
<feature type="domain" description="ABC transporter" evidence="5">
    <location>
        <begin position="25"/>
        <end position="223"/>
    </location>
</feature>
<protein>
    <submittedName>
        <fullName evidence="6">ABC-F family ATP-binding cassette domain-containing protein</fullName>
    </submittedName>
</protein>
<feature type="non-terminal residue" evidence="6">
    <location>
        <position position="1"/>
    </location>
</feature>
<evidence type="ECO:0000256" key="4">
    <source>
        <dbReference type="SAM" id="MobiDB-lite"/>
    </source>
</evidence>
<dbReference type="SUPFAM" id="SSF52540">
    <property type="entry name" value="P-loop containing nucleoside triphosphate hydrolases"/>
    <property type="match status" value="1"/>
</dbReference>
<evidence type="ECO:0000256" key="2">
    <source>
        <dbReference type="ARBA" id="ARBA00022741"/>
    </source>
</evidence>
<keyword evidence="7" id="KW-1185">Reference proteome</keyword>
<dbReference type="InterPro" id="IPR027417">
    <property type="entry name" value="P-loop_NTPase"/>
</dbReference>
<feature type="compositionally biased region" description="Low complexity" evidence="4">
    <location>
        <begin position="13"/>
        <end position="31"/>
    </location>
</feature>
<dbReference type="InterPro" id="IPR050611">
    <property type="entry name" value="ABCF"/>
</dbReference>
<proteinExistence type="predicted"/>
<reference evidence="7" key="1">
    <citation type="journal article" date="2020" name="Syst. Appl. Microbiol.">
        <title>Streptomyces alkaliterrae sp. nov., isolated from an alkaline soil, and emended descriptions of Streptomyces alkaliphilus, Streptomyces calidiresistens and Streptomyces durbertensis.</title>
        <authorList>
            <person name="Swiecimska M."/>
            <person name="Golinska P."/>
            <person name="Nouioui I."/>
            <person name="Wypij M."/>
            <person name="Rai M."/>
            <person name="Sangal V."/>
            <person name="Goodfellow M."/>
        </authorList>
    </citation>
    <scope>NUCLEOTIDE SEQUENCE [LARGE SCALE GENOMIC DNA]</scope>
    <source>
        <strain evidence="7">DSM 104538</strain>
    </source>
</reference>
<dbReference type="InterPro" id="IPR003439">
    <property type="entry name" value="ABC_transporter-like_ATP-bd"/>
</dbReference>
<comment type="caution">
    <text evidence="6">The sequence shown here is derived from an EMBL/GenBank/DDBJ whole genome shotgun (WGS) entry which is preliminary data.</text>
</comment>
<dbReference type="Proteomes" id="UP000766698">
    <property type="component" value="Unassembled WGS sequence"/>
</dbReference>
<organism evidence="6 7">
    <name type="scientific">Streptomyces durbertensis</name>
    <dbReference type="NCBI Taxonomy" id="2448886"/>
    <lineage>
        <taxon>Bacteria</taxon>
        <taxon>Bacillati</taxon>
        <taxon>Actinomycetota</taxon>
        <taxon>Actinomycetes</taxon>
        <taxon>Kitasatosporales</taxon>
        <taxon>Streptomycetaceae</taxon>
        <taxon>Streptomyces</taxon>
    </lineage>
</organism>
<dbReference type="PANTHER" id="PTHR19211:SF14">
    <property type="entry name" value="ATP-BINDING CASSETTE SUB-FAMILY F MEMBER 1"/>
    <property type="match status" value="1"/>
</dbReference>
<dbReference type="Pfam" id="PF00005">
    <property type="entry name" value="ABC_tran"/>
    <property type="match status" value="1"/>
</dbReference>
<dbReference type="InterPro" id="IPR017871">
    <property type="entry name" value="ABC_transporter-like_CS"/>
</dbReference>
<name>A0ABR6EHC1_9ACTN</name>
<accession>A0ABR6EHC1</accession>
<feature type="region of interest" description="Disordered" evidence="4">
    <location>
        <begin position="1"/>
        <end position="33"/>
    </location>
</feature>
<dbReference type="GO" id="GO:0005524">
    <property type="term" value="F:ATP binding"/>
    <property type="evidence" value="ECO:0007669"/>
    <property type="project" value="UniProtKB-KW"/>
</dbReference>
<dbReference type="RefSeq" id="WP_182855845.1">
    <property type="nucleotide sequence ID" value="NZ_WMLF01000162.1"/>
</dbReference>
<sequence length="224" mass="24590">PDPLRFTGRISTGAPSRPEAGSPPEESPSARLTDVRVGRRLRVDELTLHHGARLLIRGPNGAGKSSLLKVLAGELAPDSGEVERHGLVGYLPQDVPDTDRRRSLLAAFASDRAGTPEEHRERLRSLGLFRPSDFDRRVGALSVGQRRRLALARLLCEPADLLLLDEPTNHLAPDLVEDLEEALAQYPGTLVVVSHDRRLCERFTGEQREMRAGRLAASALTDRP</sequence>
<dbReference type="PROSITE" id="PS00211">
    <property type="entry name" value="ABC_TRANSPORTER_1"/>
    <property type="match status" value="1"/>
</dbReference>
<evidence type="ECO:0000256" key="1">
    <source>
        <dbReference type="ARBA" id="ARBA00022737"/>
    </source>
</evidence>
<evidence type="ECO:0000313" key="6">
    <source>
        <dbReference type="EMBL" id="MBB1244487.1"/>
    </source>
</evidence>
<keyword evidence="3 6" id="KW-0067">ATP-binding</keyword>
<gene>
    <name evidence="6" type="ORF">GL263_13070</name>
</gene>
<dbReference type="PANTHER" id="PTHR19211">
    <property type="entry name" value="ATP-BINDING TRANSPORT PROTEIN-RELATED"/>
    <property type="match status" value="1"/>
</dbReference>
<dbReference type="Gene3D" id="3.40.50.300">
    <property type="entry name" value="P-loop containing nucleotide triphosphate hydrolases"/>
    <property type="match status" value="1"/>
</dbReference>
<keyword evidence="1" id="KW-0677">Repeat</keyword>
<keyword evidence="2" id="KW-0547">Nucleotide-binding</keyword>
<dbReference type="EMBL" id="WMLF01000162">
    <property type="protein sequence ID" value="MBB1244487.1"/>
    <property type="molecule type" value="Genomic_DNA"/>
</dbReference>
<dbReference type="InterPro" id="IPR003593">
    <property type="entry name" value="AAA+_ATPase"/>
</dbReference>
<evidence type="ECO:0000313" key="7">
    <source>
        <dbReference type="Proteomes" id="UP000766698"/>
    </source>
</evidence>
<evidence type="ECO:0000256" key="3">
    <source>
        <dbReference type="ARBA" id="ARBA00022840"/>
    </source>
</evidence>